<dbReference type="AlphaFoldDB" id="A0AAW1NXK9"/>
<accession>A0AAW1NXK9</accession>
<evidence type="ECO:0000256" key="1">
    <source>
        <dbReference type="ARBA" id="ARBA00022679"/>
    </source>
</evidence>
<feature type="region of interest" description="Disordered" evidence="6">
    <location>
        <begin position="457"/>
        <end position="488"/>
    </location>
</feature>
<sequence length="809" mass="87520">MFNTGVLWHAVEADAQGHRRLAVVSPGKATVSERKIVAQPLFGNNTSNPYSFRVDAISLDGQALFWARAILKIGTTQGQVVTNGANTIVGYTTVTLQTNTYTGLFTFAGAECVAWTLNSTQNNSGLFVVDDAIWQHAAQEGYLVNTIDPTGREYGQVPDALCQLPTASSCSLNVGLDPSTAYQAVLWNYDYEEAEEFEVKFRTLDPGSAECANASPVQQPNGTDLYTLPKPYTDGQMAVETVQIFSSLQSNASSLLSANLTSQAALLVNNSFCVFYTMWPHNVQQSDFSKFSVGMVTSGQLRNAIYQQDPNQPNYSSSCTLETCNANAGTWTPEYGLAAEQVLLVLSYPSSIITSHYNLTIDVLVQAFGQDKCNELEQAGASNSSSTTLGTSNGSGASSATNAGAIAGGVVGGVVGLAAVAALALFLLYRRRKASDDSNEDKQLVRQDLHQHLARPLTASAANSSSPPSSSRVPNDSQTSARSHDPEAWSTAGSLAWLDTARSLTESPSGDISWAIDPATIRICTHPDGRLFKLGQGGFGAVYKAVQDDVRTVAIKVSQAGAQVGLSLSGERRVSRNFWAEIKHLADCRDANILTFYGAAVHDEDLWLVTEFCERGDLLRALNGKCEHIDSYLAWHRRGQYIALDVARGIHALHIRNIVHFDIKSPNILLTKDYTAKVADVGLARHLFSYSNVSDGGHARGTWSWQAPETILGQASSTPADIYSFGIVLHELMSGDPPLRGSMREIRVPEEAPQEAVQLMEDCLLIDPQARPKAKQIVERLQAMVDQSSWEIHYDPPNSPPLLPSTKCS</sequence>
<dbReference type="PROSITE" id="PS50011">
    <property type="entry name" value="PROTEIN_KINASE_DOM"/>
    <property type="match status" value="1"/>
</dbReference>
<protein>
    <recommendedName>
        <fullName evidence="8">Protein kinase domain-containing protein</fullName>
    </recommendedName>
</protein>
<dbReference type="Pfam" id="PF00069">
    <property type="entry name" value="Pkinase"/>
    <property type="match status" value="1"/>
</dbReference>
<evidence type="ECO:0000256" key="7">
    <source>
        <dbReference type="SAM" id="Phobius"/>
    </source>
</evidence>
<dbReference type="InterPro" id="IPR011009">
    <property type="entry name" value="Kinase-like_dom_sf"/>
</dbReference>
<dbReference type="PROSITE" id="PS00107">
    <property type="entry name" value="PROTEIN_KINASE_ATP"/>
    <property type="match status" value="1"/>
</dbReference>
<keyword evidence="7" id="KW-0472">Membrane</keyword>
<feature type="transmembrane region" description="Helical" evidence="7">
    <location>
        <begin position="405"/>
        <end position="429"/>
    </location>
</feature>
<dbReference type="PROSITE" id="PS00108">
    <property type="entry name" value="PROTEIN_KINASE_ST"/>
    <property type="match status" value="1"/>
</dbReference>
<keyword evidence="2 5" id="KW-0547">Nucleotide-binding</keyword>
<feature type="compositionally biased region" description="Polar residues" evidence="6">
    <location>
        <begin position="472"/>
        <end position="481"/>
    </location>
</feature>
<dbReference type="InterPro" id="IPR051681">
    <property type="entry name" value="Ser/Thr_Kinases-Pseudokinases"/>
</dbReference>
<keyword evidence="3" id="KW-0418">Kinase</keyword>
<comment type="caution">
    <text evidence="9">The sequence shown here is derived from an EMBL/GenBank/DDBJ whole genome shotgun (WGS) entry which is preliminary data.</text>
</comment>
<feature type="region of interest" description="Disordered" evidence="6">
    <location>
        <begin position="379"/>
        <end position="398"/>
    </location>
</feature>
<dbReference type="InterPro" id="IPR017441">
    <property type="entry name" value="Protein_kinase_ATP_BS"/>
</dbReference>
<proteinExistence type="predicted"/>
<dbReference type="Gene3D" id="1.10.510.10">
    <property type="entry name" value="Transferase(Phosphotransferase) domain 1"/>
    <property type="match status" value="1"/>
</dbReference>
<keyword evidence="10" id="KW-1185">Reference proteome</keyword>
<feature type="binding site" evidence="5">
    <location>
        <position position="556"/>
    </location>
    <ligand>
        <name>ATP</name>
        <dbReference type="ChEBI" id="CHEBI:30616"/>
    </ligand>
</feature>
<gene>
    <name evidence="9" type="ORF">WJX73_002443</name>
</gene>
<dbReference type="PANTHER" id="PTHR44329">
    <property type="entry name" value="SERINE/THREONINE-PROTEIN KINASE TNNI3K-RELATED"/>
    <property type="match status" value="1"/>
</dbReference>
<keyword evidence="7" id="KW-0812">Transmembrane</keyword>
<name>A0AAW1NXK9_9CHLO</name>
<dbReference type="SMART" id="SM00220">
    <property type="entry name" value="S_TKc"/>
    <property type="match status" value="1"/>
</dbReference>
<evidence type="ECO:0000256" key="4">
    <source>
        <dbReference type="ARBA" id="ARBA00022840"/>
    </source>
</evidence>
<evidence type="ECO:0000259" key="8">
    <source>
        <dbReference type="PROSITE" id="PS50011"/>
    </source>
</evidence>
<organism evidence="9 10">
    <name type="scientific">Symbiochloris irregularis</name>
    <dbReference type="NCBI Taxonomy" id="706552"/>
    <lineage>
        <taxon>Eukaryota</taxon>
        <taxon>Viridiplantae</taxon>
        <taxon>Chlorophyta</taxon>
        <taxon>core chlorophytes</taxon>
        <taxon>Trebouxiophyceae</taxon>
        <taxon>Trebouxiales</taxon>
        <taxon>Trebouxiaceae</taxon>
        <taxon>Symbiochloris</taxon>
    </lineage>
</organism>
<evidence type="ECO:0000256" key="2">
    <source>
        <dbReference type="ARBA" id="ARBA00022741"/>
    </source>
</evidence>
<evidence type="ECO:0000256" key="5">
    <source>
        <dbReference type="PROSITE-ProRule" id="PRU10141"/>
    </source>
</evidence>
<evidence type="ECO:0000313" key="9">
    <source>
        <dbReference type="EMBL" id="KAK9802780.1"/>
    </source>
</evidence>
<dbReference type="SUPFAM" id="SSF56112">
    <property type="entry name" value="Protein kinase-like (PK-like)"/>
    <property type="match status" value="1"/>
</dbReference>
<keyword evidence="1" id="KW-0808">Transferase</keyword>
<evidence type="ECO:0000256" key="6">
    <source>
        <dbReference type="SAM" id="MobiDB-lite"/>
    </source>
</evidence>
<dbReference type="EMBL" id="JALJOQ010000067">
    <property type="protein sequence ID" value="KAK9802780.1"/>
    <property type="molecule type" value="Genomic_DNA"/>
</dbReference>
<dbReference type="GO" id="GO:0005524">
    <property type="term" value="F:ATP binding"/>
    <property type="evidence" value="ECO:0007669"/>
    <property type="project" value="UniProtKB-UniRule"/>
</dbReference>
<evidence type="ECO:0000313" key="10">
    <source>
        <dbReference type="Proteomes" id="UP001465755"/>
    </source>
</evidence>
<reference evidence="9 10" key="1">
    <citation type="journal article" date="2024" name="Nat. Commun.">
        <title>Phylogenomics reveals the evolutionary origins of lichenization in chlorophyte algae.</title>
        <authorList>
            <person name="Puginier C."/>
            <person name="Libourel C."/>
            <person name="Otte J."/>
            <person name="Skaloud P."/>
            <person name="Haon M."/>
            <person name="Grisel S."/>
            <person name="Petersen M."/>
            <person name="Berrin J.G."/>
            <person name="Delaux P.M."/>
            <person name="Dal Grande F."/>
            <person name="Keller J."/>
        </authorList>
    </citation>
    <scope>NUCLEOTIDE SEQUENCE [LARGE SCALE GENOMIC DNA]</scope>
    <source>
        <strain evidence="9 10">SAG 2036</strain>
    </source>
</reference>
<dbReference type="GO" id="GO:0004674">
    <property type="term" value="F:protein serine/threonine kinase activity"/>
    <property type="evidence" value="ECO:0007669"/>
    <property type="project" value="TreeGrafter"/>
</dbReference>
<dbReference type="Proteomes" id="UP001465755">
    <property type="component" value="Unassembled WGS sequence"/>
</dbReference>
<feature type="compositionally biased region" description="Low complexity" evidence="6">
    <location>
        <begin position="459"/>
        <end position="471"/>
    </location>
</feature>
<dbReference type="InterPro" id="IPR008271">
    <property type="entry name" value="Ser/Thr_kinase_AS"/>
</dbReference>
<dbReference type="InterPro" id="IPR000719">
    <property type="entry name" value="Prot_kinase_dom"/>
</dbReference>
<keyword evidence="4 5" id="KW-0067">ATP-binding</keyword>
<evidence type="ECO:0000256" key="3">
    <source>
        <dbReference type="ARBA" id="ARBA00022777"/>
    </source>
</evidence>
<keyword evidence="7" id="KW-1133">Transmembrane helix</keyword>
<feature type="domain" description="Protein kinase" evidence="8">
    <location>
        <begin position="528"/>
        <end position="785"/>
    </location>
</feature>